<evidence type="ECO:0000256" key="6">
    <source>
        <dbReference type="ARBA" id="ARBA00047407"/>
    </source>
</evidence>
<dbReference type="Proteomes" id="UP000178227">
    <property type="component" value="Unassembled WGS sequence"/>
</dbReference>
<gene>
    <name evidence="7" type="primary">gatA</name>
    <name evidence="9" type="ORF">A2918_03975</name>
</gene>
<dbReference type="InterPro" id="IPR004412">
    <property type="entry name" value="GatA"/>
</dbReference>
<dbReference type="InterPro" id="IPR023631">
    <property type="entry name" value="Amidase_dom"/>
</dbReference>
<dbReference type="InterPro" id="IPR000120">
    <property type="entry name" value="Amidase"/>
</dbReference>
<sequence length="481" mass="51797">MAKFQNNKPGGHTIRDVQEGLRKKEFSAEEIFSHYQKKIDKENKKLNAYLSTMDYGLWTMDYGKPLAAVPCAVKDNILIDGTVCTAGSNILKNYVAAYDATAIKKLKSAGVQFLGKTNLDEFAMGTTTENSAFGPSKNPLDTSRISGGSSGGSAAAVAADLAVFALGSDTGGSIRYPAAMCGVVGLKPTYGRVSRHGLIAMASSFDQIGPLTKTVEDAALVLNEICGHDNLDSTTSKNNVPDFTENLSKDIKGLRVGVPKEFFREGLSAEVAEKVRSTISKLENIGCKIKEITLPNFEYALAAYYVLVPSEASANLARFDGVRYGYSSKAETLLDAYLESRSEGFGPEPKRRIMIGTYSLSAGYYDAYYTKAQKARALIKNDFDEAFNPSADGGVDIIVGPTTPTTAFKIGEKSSDPLALYLEDIYTVPVNLAGLPGVSIPCGFGKESGLLVGFQMIGKSFDEETLLRAAYNLEQNLELRT</sequence>
<evidence type="ECO:0000256" key="5">
    <source>
        <dbReference type="ARBA" id="ARBA00022917"/>
    </source>
</evidence>
<dbReference type="PANTHER" id="PTHR11895:SF151">
    <property type="entry name" value="GLUTAMYL-TRNA(GLN) AMIDOTRANSFERASE SUBUNIT A"/>
    <property type="match status" value="1"/>
</dbReference>
<keyword evidence="3 7" id="KW-0547">Nucleotide-binding</keyword>
<dbReference type="SUPFAM" id="SSF75304">
    <property type="entry name" value="Amidase signature (AS) enzymes"/>
    <property type="match status" value="1"/>
</dbReference>
<evidence type="ECO:0000259" key="8">
    <source>
        <dbReference type="Pfam" id="PF01425"/>
    </source>
</evidence>
<keyword evidence="2 7" id="KW-0436">Ligase</keyword>
<dbReference type="PANTHER" id="PTHR11895">
    <property type="entry name" value="TRANSAMIDASE"/>
    <property type="match status" value="1"/>
</dbReference>
<organism evidence="9 10">
    <name type="scientific">Candidatus Yanofskybacteria bacterium RIFCSPLOWO2_01_FULL_42_49</name>
    <dbReference type="NCBI Taxonomy" id="1802694"/>
    <lineage>
        <taxon>Bacteria</taxon>
        <taxon>Candidatus Yanofskyibacteriota</taxon>
    </lineage>
</organism>
<keyword evidence="5 7" id="KW-0648">Protein biosynthesis</keyword>
<dbReference type="GO" id="GO:0050567">
    <property type="term" value="F:glutaminyl-tRNA synthase (glutamine-hydrolyzing) activity"/>
    <property type="evidence" value="ECO:0007669"/>
    <property type="project" value="UniProtKB-UniRule"/>
</dbReference>
<dbReference type="EMBL" id="MGKI01000004">
    <property type="protein sequence ID" value="OGN23166.1"/>
    <property type="molecule type" value="Genomic_DNA"/>
</dbReference>
<protein>
    <recommendedName>
        <fullName evidence="7">Glutamyl-tRNA(Gln) amidotransferase subunit A</fullName>
        <shortName evidence="7">Glu-ADT subunit A</shortName>
        <ecNumber evidence="7">6.3.5.7</ecNumber>
    </recommendedName>
</protein>
<evidence type="ECO:0000256" key="7">
    <source>
        <dbReference type="HAMAP-Rule" id="MF_00120"/>
    </source>
</evidence>
<proteinExistence type="inferred from homology"/>
<dbReference type="GO" id="GO:0030956">
    <property type="term" value="C:glutamyl-tRNA(Gln) amidotransferase complex"/>
    <property type="evidence" value="ECO:0007669"/>
    <property type="project" value="InterPro"/>
</dbReference>
<evidence type="ECO:0000256" key="2">
    <source>
        <dbReference type="ARBA" id="ARBA00022598"/>
    </source>
</evidence>
<feature type="domain" description="Amidase" evidence="8">
    <location>
        <begin position="34"/>
        <end position="467"/>
    </location>
</feature>
<comment type="similarity">
    <text evidence="1 7">Belongs to the amidase family. GatA subfamily.</text>
</comment>
<dbReference type="Pfam" id="PF01425">
    <property type="entry name" value="Amidase"/>
    <property type="match status" value="1"/>
</dbReference>
<feature type="active site" description="Charge relay system" evidence="7">
    <location>
        <position position="74"/>
    </location>
</feature>
<dbReference type="HAMAP" id="MF_00120">
    <property type="entry name" value="GatA"/>
    <property type="match status" value="1"/>
</dbReference>
<keyword evidence="4 7" id="KW-0067">ATP-binding</keyword>
<evidence type="ECO:0000256" key="1">
    <source>
        <dbReference type="ARBA" id="ARBA00008069"/>
    </source>
</evidence>
<comment type="caution">
    <text evidence="9">The sequence shown here is derived from an EMBL/GenBank/DDBJ whole genome shotgun (WGS) entry which is preliminary data.</text>
</comment>
<feature type="active site" description="Charge relay system" evidence="7">
    <location>
        <position position="149"/>
    </location>
</feature>
<reference evidence="9 10" key="1">
    <citation type="journal article" date="2016" name="Nat. Commun.">
        <title>Thousands of microbial genomes shed light on interconnected biogeochemical processes in an aquifer system.</title>
        <authorList>
            <person name="Anantharaman K."/>
            <person name="Brown C.T."/>
            <person name="Hug L.A."/>
            <person name="Sharon I."/>
            <person name="Castelle C.J."/>
            <person name="Probst A.J."/>
            <person name="Thomas B.C."/>
            <person name="Singh A."/>
            <person name="Wilkins M.J."/>
            <person name="Karaoz U."/>
            <person name="Brodie E.L."/>
            <person name="Williams K.H."/>
            <person name="Hubbard S.S."/>
            <person name="Banfield J.F."/>
        </authorList>
    </citation>
    <scope>NUCLEOTIDE SEQUENCE [LARGE SCALE GENOMIC DNA]</scope>
</reference>
<evidence type="ECO:0000313" key="10">
    <source>
        <dbReference type="Proteomes" id="UP000178227"/>
    </source>
</evidence>
<dbReference type="STRING" id="1802694.A2918_03975"/>
<name>A0A1F8GEL7_9BACT</name>
<comment type="subunit">
    <text evidence="7">Heterotrimer of A, B and C subunits.</text>
</comment>
<dbReference type="GO" id="GO:0005524">
    <property type="term" value="F:ATP binding"/>
    <property type="evidence" value="ECO:0007669"/>
    <property type="project" value="UniProtKB-KW"/>
</dbReference>
<dbReference type="InterPro" id="IPR036928">
    <property type="entry name" value="AS_sf"/>
</dbReference>
<accession>A0A1F8GEL7</accession>
<dbReference type="GO" id="GO:0006412">
    <property type="term" value="P:translation"/>
    <property type="evidence" value="ECO:0007669"/>
    <property type="project" value="UniProtKB-UniRule"/>
</dbReference>
<dbReference type="AlphaFoldDB" id="A0A1F8GEL7"/>
<feature type="active site" description="Acyl-ester intermediate" evidence="7">
    <location>
        <position position="173"/>
    </location>
</feature>
<dbReference type="PROSITE" id="PS00571">
    <property type="entry name" value="AMIDASES"/>
    <property type="match status" value="1"/>
</dbReference>
<evidence type="ECO:0000313" key="9">
    <source>
        <dbReference type="EMBL" id="OGN23166.1"/>
    </source>
</evidence>
<comment type="function">
    <text evidence="7">Allows the formation of correctly charged Gln-tRNA(Gln) through the transamidation of misacylated Glu-tRNA(Gln) in organisms which lack glutaminyl-tRNA synthetase. The reaction takes place in the presence of glutamine and ATP through an activated gamma-phospho-Glu-tRNA(Gln).</text>
</comment>
<dbReference type="NCBIfam" id="TIGR00132">
    <property type="entry name" value="gatA"/>
    <property type="match status" value="1"/>
</dbReference>
<evidence type="ECO:0000256" key="4">
    <source>
        <dbReference type="ARBA" id="ARBA00022840"/>
    </source>
</evidence>
<dbReference type="EC" id="6.3.5.7" evidence="7"/>
<evidence type="ECO:0000256" key="3">
    <source>
        <dbReference type="ARBA" id="ARBA00022741"/>
    </source>
</evidence>
<dbReference type="InterPro" id="IPR020556">
    <property type="entry name" value="Amidase_CS"/>
</dbReference>
<comment type="catalytic activity">
    <reaction evidence="6 7">
        <text>L-glutamyl-tRNA(Gln) + L-glutamine + ATP + H2O = L-glutaminyl-tRNA(Gln) + L-glutamate + ADP + phosphate + H(+)</text>
        <dbReference type="Rhea" id="RHEA:17521"/>
        <dbReference type="Rhea" id="RHEA-COMP:9681"/>
        <dbReference type="Rhea" id="RHEA-COMP:9684"/>
        <dbReference type="ChEBI" id="CHEBI:15377"/>
        <dbReference type="ChEBI" id="CHEBI:15378"/>
        <dbReference type="ChEBI" id="CHEBI:29985"/>
        <dbReference type="ChEBI" id="CHEBI:30616"/>
        <dbReference type="ChEBI" id="CHEBI:43474"/>
        <dbReference type="ChEBI" id="CHEBI:58359"/>
        <dbReference type="ChEBI" id="CHEBI:78520"/>
        <dbReference type="ChEBI" id="CHEBI:78521"/>
        <dbReference type="ChEBI" id="CHEBI:456216"/>
        <dbReference type="EC" id="6.3.5.7"/>
    </reaction>
</comment>
<dbReference type="Gene3D" id="3.90.1300.10">
    <property type="entry name" value="Amidase signature (AS) domain"/>
    <property type="match status" value="1"/>
</dbReference>